<dbReference type="EMBL" id="QNUK01000051">
    <property type="protein sequence ID" value="KAF5904817.1"/>
    <property type="molecule type" value="Genomic_DNA"/>
</dbReference>
<comment type="caution">
    <text evidence="3">The sequence shown here is derived from an EMBL/GenBank/DDBJ whole genome shotgun (WGS) entry which is preliminary data.</text>
</comment>
<feature type="domain" description="Disks large homologue 1 N-terminal PEST" evidence="2">
    <location>
        <begin position="68"/>
        <end position="133"/>
    </location>
</feature>
<accession>A0A8J4X5P1</accession>
<evidence type="ECO:0000256" key="1">
    <source>
        <dbReference type="SAM" id="MobiDB-lite"/>
    </source>
</evidence>
<keyword evidence="4" id="KW-1185">Reference proteome</keyword>
<dbReference type="OrthoDB" id="78824at2759"/>
<evidence type="ECO:0000259" key="2">
    <source>
        <dbReference type="SMART" id="SM01277"/>
    </source>
</evidence>
<proteinExistence type="predicted"/>
<feature type="non-terminal residue" evidence="3">
    <location>
        <position position="1"/>
    </location>
</feature>
<organism evidence="3 4">
    <name type="scientific">Clarias magur</name>
    <name type="common">Asian catfish</name>
    <name type="synonym">Macropteronotus magur</name>
    <dbReference type="NCBI Taxonomy" id="1594786"/>
    <lineage>
        <taxon>Eukaryota</taxon>
        <taxon>Metazoa</taxon>
        <taxon>Chordata</taxon>
        <taxon>Craniata</taxon>
        <taxon>Vertebrata</taxon>
        <taxon>Euteleostomi</taxon>
        <taxon>Actinopterygii</taxon>
        <taxon>Neopterygii</taxon>
        <taxon>Teleostei</taxon>
        <taxon>Ostariophysi</taxon>
        <taxon>Siluriformes</taxon>
        <taxon>Clariidae</taxon>
        <taxon>Clarias</taxon>
    </lineage>
</organism>
<feature type="non-terminal residue" evidence="3">
    <location>
        <position position="136"/>
    </location>
</feature>
<protein>
    <submittedName>
        <fullName evidence="3">Disks large 2 isoform X19</fullName>
    </submittedName>
</protein>
<evidence type="ECO:0000313" key="4">
    <source>
        <dbReference type="Proteomes" id="UP000727407"/>
    </source>
</evidence>
<dbReference type="Proteomes" id="UP000727407">
    <property type="component" value="Unassembled WGS sequence"/>
</dbReference>
<dbReference type="SMART" id="SM01277">
    <property type="entry name" value="MAGUK_N_PEST"/>
    <property type="match status" value="1"/>
</dbReference>
<name>A0A8J4X5P1_CLAMG</name>
<evidence type="ECO:0000313" key="3">
    <source>
        <dbReference type="EMBL" id="KAF5904817.1"/>
    </source>
</evidence>
<sequence length="136" mass="14708">QAAGSSGLPAADPAHPGLYEPQPEPGPDELALANLNCEAFCMHALKAGESVSDELPECIAICTSSTQNHYHYQDDESPPEHSYPRLTGEARAPELVHVSERNLSEIENVHGFVSHSHISPLKEREQCPSVAFHATC</sequence>
<dbReference type="InterPro" id="IPR019590">
    <property type="entry name" value="DLG1_PEST_dom"/>
</dbReference>
<gene>
    <name evidence="3" type="ORF">DAT39_005364</name>
</gene>
<feature type="region of interest" description="Disordered" evidence="1">
    <location>
        <begin position="1"/>
        <end position="29"/>
    </location>
</feature>
<dbReference type="AlphaFoldDB" id="A0A8J4X5P1"/>
<dbReference type="Pfam" id="PF10608">
    <property type="entry name" value="MAGUK_N_PEST"/>
    <property type="match status" value="1"/>
</dbReference>
<reference evidence="3" key="1">
    <citation type="submission" date="2020-07" db="EMBL/GenBank/DDBJ databases">
        <title>Clarias magur genome sequencing, assembly and annotation.</title>
        <authorList>
            <person name="Kushwaha B."/>
            <person name="Kumar R."/>
            <person name="Das P."/>
            <person name="Joshi C.G."/>
            <person name="Kumar D."/>
            <person name="Nagpure N.S."/>
            <person name="Pandey M."/>
            <person name="Agarwal S."/>
            <person name="Srivastava S."/>
            <person name="Singh M."/>
            <person name="Sahoo L."/>
            <person name="Jayasankar P."/>
            <person name="Meher P.K."/>
            <person name="Koringa P.G."/>
            <person name="Iquebal M.A."/>
            <person name="Das S.P."/>
            <person name="Bit A."/>
            <person name="Patnaik S."/>
            <person name="Patel N."/>
            <person name="Shah T.M."/>
            <person name="Hinsu A."/>
            <person name="Jena J.K."/>
        </authorList>
    </citation>
    <scope>NUCLEOTIDE SEQUENCE</scope>
    <source>
        <strain evidence="3">CIFAMagur01</strain>
        <tissue evidence="3">Testis</tissue>
    </source>
</reference>